<proteinExistence type="predicted"/>
<keyword evidence="3" id="KW-1185">Reference proteome</keyword>
<evidence type="ECO:0000259" key="1">
    <source>
        <dbReference type="Pfam" id="PF13369"/>
    </source>
</evidence>
<sequence>MKVLENRTGYTILISIVYQEVARMMGLRCEPIDCGGQILLRFREGMWIRRTTI</sequence>
<name>E9GNB3_DAPPU</name>
<organism evidence="2 3">
    <name type="scientific">Daphnia pulex</name>
    <name type="common">Water flea</name>
    <dbReference type="NCBI Taxonomy" id="6669"/>
    <lineage>
        <taxon>Eukaryota</taxon>
        <taxon>Metazoa</taxon>
        <taxon>Ecdysozoa</taxon>
        <taxon>Arthropoda</taxon>
        <taxon>Crustacea</taxon>
        <taxon>Branchiopoda</taxon>
        <taxon>Diplostraca</taxon>
        <taxon>Cladocera</taxon>
        <taxon>Anomopoda</taxon>
        <taxon>Daphniidae</taxon>
        <taxon>Daphnia</taxon>
    </lineage>
</organism>
<accession>E9GNB3</accession>
<dbReference type="Proteomes" id="UP000000305">
    <property type="component" value="Unassembled WGS sequence"/>
</dbReference>
<feature type="domain" description="Protein SirB1 N-terminal" evidence="1">
    <location>
        <begin position="2"/>
        <end position="43"/>
    </location>
</feature>
<dbReference type="HOGENOM" id="CLU_3070798_0_0_1"/>
<gene>
    <name evidence="2" type="ORF">DAPPUDRAFT_245416</name>
</gene>
<dbReference type="OrthoDB" id="28868at2759"/>
<evidence type="ECO:0000313" key="3">
    <source>
        <dbReference type="Proteomes" id="UP000000305"/>
    </source>
</evidence>
<dbReference type="InterPro" id="IPR032698">
    <property type="entry name" value="SirB1_N"/>
</dbReference>
<dbReference type="InParanoid" id="E9GNB3"/>
<dbReference type="Pfam" id="PF13369">
    <property type="entry name" value="Transglut_core2"/>
    <property type="match status" value="1"/>
</dbReference>
<protein>
    <recommendedName>
        <fullName evidence="1">Protein SirB1 N-terminal domain-containing protein</fullName>
    </recommendedName>
</protein>
<reference evidence="2 3" key="1">
    <citation type="journal article" date="2011" name="Science">
        <title>The ecoresponsive genome of Daphnia pulex.</title>
        <authorList>
            <person name="Colbourne J.K."/>
            <person name="Pfrender M.E."/>
            <person name="Gilbert D."/>
            <person name="Thomas W.K."/>
            <person name="Tucker A."/>
            <person name="Oakley T.H."/>
            <person name="Tokishita S."/>
            <person name="Aerts A."/>
            <person name="Arnold G.J."/>
            <person name="Basu M.K."/>
            <person name="Bauer D.J."/>
            <person name="Caceres C.E."/>
            <person name="Carmel L."/>
            <person name="Casola C."/>
            <person name="Choi J.H."/>
            <person name="Detter J.C."/>
            <person name="Dong Q."/>
            <person name="Dusheyko S."/>
            <person name="Eads B.D."/>
            <person name="Frohlich T."/>
            <person name="Geiler-Samerotte K.A."/>
            <person name="Gerlach D."/>
            <person name="Hatcher P."/>
            <person name="Jogdeo S."/>
            <person name="Krijgsveld J."/>
            <person name="Kriventseva E.V."/>
            <person name="Kultz D."/>
            <person name="Laforsch C."/>
            <person name="Lindquist E."/>
            <person name="Lopez J."/>
            <person name="Manak J.R."/>
            <person name="Muller J."/>
            <person name="Pangilinan J."/>
            <person name="Patwardhan R.P."/>
            <person name="Pitluck S."/>
            <person name="Pritham E.J."/>
            <person name="Rechtsteiner A."/>
            <person name="Rho M."/>
            <person name="Rogozin I.B."/>
            <person name="Sakarya O."/>
            <person name="Salamov A."/>
            <person name="Schaack S."/>
            <person name="Shapiro H."/>
            <person name="Shiga Y."/>
            <person name="Skalitzky C."/>
            <person name="Smith Z."/>
            <person name="Souvorov A."/>
            <person name="Sung W."/>
            <person name="Tang Z."/>
            <person name="Tsuchiya D."/>
            <person name="Tu H."/>
            <person name="Vos H."/>
            <person name="Wang M."/>
            <person name="Wolf Y.I."/>
            <person name="Yamagata H."/>
            <person name="Yamada T."/>
            <person name="Ye Y."/>
            <person name="Shaw J.R."/>
            <person name="Andrews J."/>
            <person name="Crease T.J."/>
            <person name="Tang H."/>
            <person name="Lucas S.M."/>
            <person name="Robertson H.M."/>
            <person name="Bork P."/>
            <person name="Koonin E.V."/>
            <person name="Zdobnov E.M."/>
            <person name="Grigoriev I.V."/>
            <person name="Lynch M."/>
            <person name="Boore J.L."/>
        </authorList>
    </citation>
    <scope>NUCLEOTIDE SEQUENCE [LARGE SCALE GENOMIC DNA]</scope>
</reference>
<evidence type="ECO:0000313" key="2">
    <source>
        <dbReference type="EMBL" id="EFX79060.1"/>
    </source>
</evidence>
<dbReference type="KEGG" id="dpx:DAPPUDRAFT_245416"/>
<dbReference type="EMBL" id="GL732554">
    <property type="protein sequence ID" value="EFX79060.1"/>
    <property type="molecule type" value="Genomic_DNA"/>
</dbReference>
<dbReference type="AlphaFoldDB" id="E9GNB3"/>